<name>A0ACB9PBM8_BAUVA</name>
<proteinExistence type="predicted"/>
<protein>
    <submittedName>
        <fullName evidence="1">Uncharacterized protein</fullName>
    </submittedName>
</protein>
<sequence>MEAHQHCDSKTSGSKVLTFEEQWPLLQAAVDKLINQIEEGIDNSIFSSEDYMSHYTIVHQLCTDRQGEKNSKLLYDQYKKVFEEYINSTVLPFLREKNDELLLMELVRRWSNYKTMTKWLSRLFHFLDRYYIPRWSLSSLEETSFLLFYDLVYEEMNRKVADAVLSMIDRDHAGEQTDLTLVNNVLAINMEIENASRKDDALLYPHAAPAWITSHSFKDYTFPEEANLHDNPTRSMKIKLKSSDGDVFEVDYSVAIMSQTIKQVIETGSAGETIPLYLVSSRMLAKVIEYCQKHNEASKFEDRTMNDDLKRWDDGLVEVDYATLFDLILTANYMEIRSLLDLASGKVADMIKGKSPEEIRKLFNIKDDFSPE</sequence>
<organism evidence="1 2">
    <name type="scientific">Bauhinia variegata</name>
    <name type="common">Purple orchid tree</name>
    <name type="synonym">Phanera variegata</name>
    <dbReference type="NCBI Taxonomy" id="167791"/>
    <lineage>
        <taxon>Eukaryota</taxon>
        <taxon>Viridiplantae</taxon>
        <taxon>Streptophyta</taxon>
        <taxon>Embryophyta</taxon>
        <taxon>Tracheophyta</taxon>
        <taxon>Spermatophyta</taxon>
        <taxon>Magnoliopsida</taxon>
        <taxon>eudicotyledons</taxon>
        <taxon>Gunneridae</taxon>
        <taxon>Pentapetalae</taxon>
        <taxon>rosids</taxon>
        <taxon>fabids</taxon>
        <taxon>Fabales</taxon>
        <taxon>Fabaceae</taxon>
        <taxon>Cercidoideae</taxon>
        <taxon>Cercideae</taxon>
        <taxon>Bauhiniinae</taxon>
        <taxon>Bauhinia</taxon>
    </lineage>
</organism>
<dbReference type="Proteomes" id="UP000828941">
    <property type="component" value="Chromosome 5"/>
</dbReference>
<dbReference type="EMBL" id="CM039430">
    <property type="protein sequence ID" value="KAI4345437.1"/>
    <property type="molecule type" value="Genomic_DNA"/>
</dbReference>
<reference evidence="1 2" key="1">
    <citation type="journal article" date="2022" name="DNA Res.">
        <title>Chromosomal-level genome assembly of the orchid tree Bauhinia variegata (Leguminosae; Cercidoideae) supports the allotetraploid origin hypothesis of Bauhinia.</title>
        <authorList>
            <person name="Zhong Y."/>
            <person name="Chen Y."/>
            <person name="Zheng D."/>
            <person name="Pang J."/>
            <person name="Liu Y."/>
            <person name="Luo S."/>
            <person name="Meng S."/>
            <person name="Qian L."/>
            <person name="Wei D."/>
            <person name="Dai S."/>
            <person name="Zhou R."/>
        </authorList>
    </citation>
    <scope>NUCLEOTIDE SEQUENCE [LARGE SCALE GENOMIC DNA]</scope>
    <source>
        <strain evidence="1">BV-YZ2020</strain>
    </source>
</reference>
<keyword evidence="2" id="KW-1185">Reference proteome</keyword>
<comment type="caution">
    <text evidence="1">The sequence shown here is derived from an EMBL/GenBank/DDBJ whole genome shotgun (WGS) entry which is preliminary data.</text>
</comment>
<accession>A0ACB9PBM8</accession>
<gene>
    <name evidence="1" type="ORF">L6164_012562</name>
</gene>
<evidence type="ECO:0000313" key="2">
    <source>
        <dbReference type="Proteomes" id="UP000828941"/>
    </source>
</evidence>
<evidence type="ECO:0000313" key="1">
    <source>
        <dbReference type="EMBL" id="KAI4345437.1"/>
    </source>
</evidence>